<keyword evidence="3" id="KW-1185">Reference proteome</keyword>
<accession>A0ABY6N1Y6</accession>
<gene>
    <name evidence="2" type="ORF">NKI27_18910</name>
</gene>
<sequence>MYALSKITSRYWYRSRLFWLLFILSSYTIAGFFILPNVIKDIAIEQIEQNLGWTSSIETVELNPFTLTLTINQFAIQDEQGKTVVSFDRYHNDIELRSLIEGAVTFSNLELIAPYVKLVIDENGQTNFQKAIEKAQADKPVEASTTDDNNAKPPKLLFDSILVDGGEVEVIDHTQSELIEHQLKPISFALTNFSTFVNKAGAYQLDIALGTGQQLAWRGNLGIAPFHSSGFLKVENIKAERLWAYAQNQAPYTLTHGLIGIEGQYDVRMTESEPLLEISNATITLDKLLLALNATDDAFLDIDKLSIGPLDFNLAKQKLDISRLAIDALSLNLERDAQGQLTLLAPFAQTSVTEKPSSGAQAESNADTTASTVNASVPADKPFLWSIGEIQLNKSRLNITDRQPSTPAKVTIENINSRLSGLSQDMTKSLDFGLSYFVESSGKSEISGQVTPTPLNLKAAINIDNLALPIIQPYLNDHVRITLEEGALSVNGNLTLASDSNSNVMNGGFDGAVSINQFNTTDQTINERLIGWQSLSIEPIKVNFNPLSIDINDIRFEQPYGRIIVTEDRSTNLAQLVVANKAPQQAVQESTTVEPTPIEPATEKTAAKTEPLPLNINRILFNNGAAYFADLSLTPQFGTSIQNISGEISGLTSKNAEKASVDIKGTIEDYGKALIKGKINPLSGDLYTDLAVKFDNIELSTMTPYSGRYAGYRIDKGKLNLHLNYKIDKRMLVGENRLILDQFELGDTVNSEESINLPLELALAILKDRNGVIDIDLPTRGNLDDPNFKISGIILKAFTNVITKAATAPFSMIGSLVGGDPEALNSVSFEPGKAALTAEQTGNLEKLAKALNSRPQLMLEIRASVDESRDGEALKKAKLEEKLAAHGSQQRTAALEKIITTTFGQTAIDQIKATVASSVSNENETTPEQATINAQAYETALYNSALKTEPVSSLELTTLAKLRITSIKTQLVAQNNVPNDQVFALQPSLEGQTKEGRVITEFNLTTR</sequence>
<keyword evidence="1" id="KW-1133">Transmembrane helix</keyword>
<feature type="transmembrane region" description="Helical" evidence="1">
    <location>
        <begin position="17"/>
        <end position="39"/>
    </location>
</feature>
<dbReference type="PANTHER" id="PTHR30441:SF8">
    <property type="entry name" value="DUF748 DOMAIN-CONTAINING PROTEIN"/>
    <property type="match status" value="1"/>
</dbReference>
<dbReference type="EMBL" id="CP100390">
    <property type="protein sequence ID" value="UZE96091.1"/>
    <property type="molecule type" value="Genomic_DNA"/>
</dbReference>
<dbReference type="Pfam" id="PF05359">
    <property type="entry name" value="DUF748"/>
    <property type="match status" value="2"/>
</dbReference>
<name>A0ABY6N1Y6_9ALTE</name>
<evidence type="ECO:0000256" key="1">
    <source>
        <dbReference type="SAM" id="Phobius"/>
    </source>
</evidence>
<organism evidence="2 3">
    <name type="scientific">Alkalimarinus alittae</name>
    <dbReference type="NCBI Taxonomy" id="2961619"/>
    <lineage>
        <taxon>Bacteria</taxon>
        <taxon>Pseudomonadati</taxon>
        <taxon>Pseudomonadota</taxon>
        <taxon>Gammaproteobacteria</taxon>
        <taxon>Alteromonadales</taxon>
        <taxon>Alteromonadaceae</taxon>
        <taxon>Alkalimarinus</taxon>
    </lineage>
</organism>
<protein>
    <submittedName>
        <fullName evidence="2">DUF748 domain-containing protein</fullName>
    </submittedName>
</protein>
<keyword evidence="1" id="KW-0812">Transmembrane</keyword>
<dbReference type="PANTHER" id="PTHR30441">
    <property type="entry name" value="DUF748 DOMAIN-CONTAINING PROTEIN"/>
    <property type="match status" value="1"/>
</dbReference>
<evidence type="ECO:0000313" key="2">
    <source>
        <dbReference type="EMBL" id="UZE96091.1"/>
    </source>
</evidence>
<evidence type="ECO:0000313" key="3">
    <source>
        <dbReference type="Proteomes" id="UP001163739"/>
    </source>
</evidence>
<dbReference type="Proteomes" id="UP001163739">
    <property type="component" value="Chromosome"/>
</dbReference>
<dbReference type="InterPro" id="IPR008023">
    <property type="entry name" value="DUF748"/>
</dbReference>
<dbReference type="RefSeq" id="WP_265047577.1">
    <property type="nucleotide sequence ID" value="NZ_CP100390.1"/>
</dbReference>
<proteinExistence type="predicted"/>
<reference evidence="2" key="1">
    <citation type="submission" date="2022-06" db="EMBL/GenBank/DDBJ databases">
        <title>Alkalimarinus sp. nov., isolated from gut of a Alitta virens.</title>
        <authorList>
            <person name="Yang A.I."/>
            <person name="Shin N.-R."/>
        </authorList>
    </citation>
    <scope>NUCLEOTIDE SEQUENCE</scope>
    <source>
        <strain evidence="2">A2M4</strain>
    </source>
</reference>
<keyword evidence="1" id="KW-0472">Membrane</keyword>
<dbReference type="InterPro" id="IPR052894">
    <property type="entry name" value="AsmA-related"/>
</dbReference>